<evidence type="ECO:0000256" key="1">
    <source>
        <dbReference type="SAM" id="SignalP"/>
    </source>
</evidence>
<proteinExistence type="predicted"/>
<dbReference type="EMBL" id="JARBJD010000320">
    <property type="protein sequence ID" value="KAK2943972.1"/>
    <property type="molecule type" value="Genomic_DNA"/>
</dbReference>
<accession>A0ABQ9WWV4</accession>
<feature type="chain" id="PRO_5046930972" evidence="1">
    <location>
        <begin position="17"/>
        <end position="292"/>
    </location>
</feature>
<keyword evidence="1" id="KW-0732">Signal</keyword>
<name>A0ABQ9WWV4_9EUKA</name>
<organism evidence="2 3">
    <name type="scientific">Blattamonas nauphoetae</name>
    <dbReference type="NCBI Taxonomy" id="2049346"/>
    <lineage>
        <taxon>Eukaryota</taxon>
        <taxon>Metamonada</taxon>
        <taxon>Preaxostyla</taxon>
        <taxon>Oxymonadida</taxon>
        <taxon>Blattamonas</taxon>
    </lineage>
</organism>
<dbReference type="Proteomes" id="UP001281761">
    <property type="component" value="Unassembled WGS sequence"/>
</dbReference>
<comment type="caution">
    <text evidence="2">The sequence shown here is derived from an EMBL/GenBank/DDBJ whole genome shotgun (WGS) entry which is preliminary data.</text>
</comment>
<feature type="signal peptide" evidence="1">
    <location>
        <begin position="1"/>
        <end position="16"/>
    </location>
</feature>
<reference evidence="2 3" key="1">
    <citation type="journal article" date="2022" name="bioRxiv">
        <title>Genomics of Preaxostyla Flagellates Illuminates Evolutionary Transitions and the Path Towards Mitochondrial Loss.</title>
        <authorList>
            <person name="Novak L.V.F."/>
            <person name="Treitli S.C."/>
            <person name="Pyrih J."/>
            <person name="Halakuc P."/>
            <person name="Pipaliya S.V."/>
            <person name="Vacek V."/>
            <person name="Brzon O."/>
            <person name="Soukal P."/>
            <person name="Eme L."/>
            <person name="Dacks J.B."/>
            <person name="Karnkowska A."/>
            <person name="Elias M."/>
            <person name="Hampl V."/>
        </authorList>
    </citation>
    <scope>NUCLEOTIDE SEQUENCE [LARGE SCALE GENOMIC DNA]</scope>
    <source>
        <strain evidence="2">NAU3</strain>
        <tissue evidence="2">Gut</tissue>
    </source>
</reference>
<evidence type="ECO:0000313" key="2">
    <source>
        <dbReference type="EMBL" id="KAK2943972.1"/>
    </source>
</evidence>
<gene>
    <name evidence="2" type="ORF">BLNAU_21118</name>
</gene>
<sequence>MSVFFMHFLIYLLSSGNLNHMTNEQRNDLLHRFGASMTQRDCQDIDVGSLTRIVSSDEDVITLLHTSGISHSILHQIKPNQTNNDRLIQLVQLSEIFPLVSIEPLSEDLPSLFRNFLCTPLPYLENDDQNRRSSFSAFVDILCNEVMACSVLGIADEVYETIVTNFTSFSNAYVFIEFGVPWVGNDLNTLQMVIEISQNIPDPVERIATFINLFSHRSLFNGNYNGNHPMNHLSQCLQYTATFLNGTQKSVSDGFIVFLDRIVSDWKDCISDHLCHIQHFVQATSPQNPSPT</sequence>
<protein>
    <submittedName>
        <fullName evidence="2">Uncharacterized protein</fullName>
    </submittedName>
</protein>
<keyword evidence="3" id="KW-1185">Reference proteome</keyword>
<evidence type="ECO:0000313" key="3">
    <source>
        <dbReference type="Proteomes" id="UP001281761"/>
    </source>
</evidence>